<name>A0ABN9YFB3_9DINO</name>
<dbReference type="Gene3D" id="3.80.10.10">
    <property type="entry name" value="Ribonuclease Inhibitor"/>
    <property type="match status" value="1"/>
</dbReference>
<organism evidence="6 7">
    <name type="scientific">Prorocentrum cordatum</name>
    <dbReference type="NCBI Taxonomy" id="2364126"/>
    <lineage>
        <taxon>Eukaryota</taxon>
        <taxon>Sar</taxon>
        <taxon>Alveolata</taxon>
        <taxon>Dinophyceae</taxon>
        <taxon>Prorocentrales</taxon>
        <taxon>Prorocentraceae</taxon>
        <taxon>Prorocentrum</taxon>
    </lineage>
</organism>
<dbReference type="InterPro" id="IPR014710">
    <property type="entry name" value="RmlC-like_jellyroll"/>
</dbReference>
<dbReference type="InterPro" id="IPR018488">
    <property type="entry name" value="cNMP-bd_CS"/>
</dbReference>
<dbReference type="InterPro" id="IPR032675">
    <property type="entry name" value="LRR_dom_sf"/>
</dbReference>
<dbReference type="PANTHER" id="PTHR24107">
    <property type="entry name" value="YNEIN REGULATORY COMPLEX SUBUNIT 5"/>
    <property type="match status" value="1"/>
</dbReference>
<feature type="region of interest" description="Disordered" evidence="4">
    <location>
        <begin position="379"/>
        <end position="429"/>
    </location>
</feature>
<feature type="non-terminal residue" evidence="6">
    <location>
        <position position="602"/>
    </location>
</feature>
<dbReference type="InterPro" id="IPR018490">
    <property type="entry name" value="cNMP-bd_dom_sf"/>
</dbReference>
<feature type="compositionally biased region" description="Basic residues" evidence="4">
    <location>
        <begin position="403"/>
        <end position="412"/>
    </location>
</feature>
<dbReference type="CDD" id="cd00038">
    <property type="entry name" value="CAP_ED"/>
    <property type="match status" value="1"/>
</dbReference>
<sequence length="602" mass="64977">MLHTGLFTITRNMMAHIGHGLRQRTRECRHGHCFHVGSRGARRSRGPDGSCMTIADSIYGAVATTHGPARGGGDFDYKRVHQTLSRAQRFRAEADHGDHGAPRAAPEPSPWRARPLAQSIAAGDSRGAGGPAAGAGAGRTAEPEGAAGVVALVGAVAECSRLRALDLRASSLTHSAACELALLVGGERCQLVSLSLADCFLGEAAVPVLGAVQTNRGLVKLNLRLNALSDREGIPLCNALRESISLTDVDLASNDLSDDFGMNFARVLCTNDILWRVDLARNPLGSTAGDAILEVLKRRKVGLVSIGDTTNSLFGLGLQNRRQIQRFLDENSNAFGGPLNTGEEEEVNGLCLGDFEWSILEDLPRRREEAAAAERAEAAAAEAAEAEGLAREERRKEKEAEKKRRQKEKLRAKKDEQRAEQARQQAERDLQAAKAAAPVRCAMCGEGLLGQAFEAMGESFCSTACVRCAAQESCCCPDVLDLCGRLLRRVKSCGREDEREKYERTIRFLASVPLFKMRLPPSELPLVAQALREKCWRSGSRLVKQGDMGSSFFLVCSGHASVLHVDEDGHEHESAVLGPGDWLGGHTLVAERPNNMTVRARG</sequence>
<feature type="compositionally biased region" description="Basic and acidic residues" evidence="4">
    <location>
        <begin position="91"/>
        <end position="101"/>
    </location>
</feature>
<dbReference type="EMBL" id="CAUYUJ010022599">
    <property type="protein sequence ID" value="CAK0911533.1"/>
    <property type="molecule type" value="Genomic_DNA"/>
</dbReference>
<proteinExistence type="predicted"/>
<reference evidence="6" key="1">
    <citation type="submission" date="2023-10" db="EMBL/GenBank/DDBJ databases">
        <authorList>
            <person name="Chen Y."/>
            <person name="Shah S."/>
            <person name="Dougan E. K."/>
            <person name="Thang M."/>
            <person name="Chan C."/>
        </authorList>
    </citation>
    <scope>NUCLEOTIDE SEQUENCE [LARGE SCALE GENOMIC DNA]</scope>
</reference>
<evidence type="ECO:0000313" key="7">
    <source>
        <dbReference type="Proteomes" id="UP001189429"/>
    </source>
</evidence>
<dbReference type="Proteomes" id="UP001189429">
    <property type="component" value="Unassembled WGS sequence"/>
</dbReference>
<keyword evidence="3" id="KW-0206">Cytoskeleton</keyword>
<comment type="subcellular location">
    <subcellularLocation>
        <location evidence="1">Cytoplasm</location>
        <location evidence="1">Cytoskeleton</location>
    </subcellularLocation>
</comment>
<evidence type="ECO:0000256" key="4">
    <source>
        <dbReference type="SAM" id="MobiDB-lite"/>
    </source>
</evidence>
<evidence type="ECO:0000313" key="6">
    <source>
        <dbReference type="EMBL" id="CAK0911533.1"/>
    </source>
</evidence>
<dbReference type="InterPro" id="IPR000595">
    <property type="entry name" value="cNMP-bd_dom"/>
</dbReference>
<dbReference type="SUPFAM" id="SSF52047">
    <property type="entry name" value="RNI-like"/>
    <property type="match status" value="1"/>
</dbReference>
<feature type="domain" description="Cyclic nucleotide-binding" evidence="5">
    <location>
        <begin position="515"/>
        <end position="602"/>
    </location>
</feature>
<gene>
    <name evidence="6" type="ORF">PCOR1329_LOCUS85383</name>
</gene>
<comment type="caution">
    <text evidence="6">The sequence shown here is derived from an EMBL/GenBank/DDBJ whole genome shotgun (WGS) entry which is preliminary data.</text>
</comment>
<feature type="compositionally biased region" description="Basic and acidic residues" evidence="4">
    <location>
        <begin position="413"/>
        <end position="429"/>
    </location>
</feature>
<keyword evidence="7" id="KW-1185">Reference proteome</keyword>
<dbReference type="PROSITE" id="PS50042">
    <property type="entry name" value="CNMP_BINDING_3"/>
    <property type="match status" value="1"/>
</dbReference>
<dbReference type="Pfam" id="PF00027">
    <property type="entry name" value="cNMP_binding"/>
    <property type="match status" value="1"/>
</dbReference>
<feature type="region of interest" description="Disordered" evidence="4">
    <location>
        <begin position="91"/>
        <end position="112"/>
    </location>
</feature>
<protein>
    <recommendedName>
        <fullName evidence="5">Cyclic nucleotide-binding domain-containing protein</fullName>
    </recommendedName>
</protein>
<evidence type="ECO:0000256" key="3">
    <source>
        <dbReference type="ARBA" id="ARBA00023212"/>
    </source>
</evidence>
<dbReference type="Gene3D" id="2.60.120.10">
    <property type="entry name" value="Jelly Rolls"/>
    <property type="match status" value="1"/>
</dbReference>
<evidence type="ECO:0000259" key="5">
    <source>
        <dbReference type="PROSITE" id="PS50042"/>
    </source>
</evidence>
<accession>A0ABN9YFB3</accession>
<dbReference type="PROSITE" id="PS00888">
    <property type="entry name" value="CNMP_BINDING_1"/>
    <property type="match status" value="1"/>
</dbReference>
<feature type="compositionally biased region" description="Basic and acidic residues" evidence="4">
    <location>
        <begin position="388"/>
        <end position="402"/>
    </location>
</feature>
<dbReference type="InterPro" id="IPR052410">
    <property type="entry name" value="DRC5"/>
</dbReference>
<dbReference type="PANTHER" id="PTHR24107:SF2">
    <property type="entry name" value="NLR FAMILY CARD DOMAIN CONTAINING 3"/>
    <property type="match status" value="1"/>
</dbReference>
<keyword evidence="2" id="KW-0963">Cytoplasm</keyword>
<evidence type="ECO:0000256" key="1">
    <source>
        <dbReference type="ARBA" id="ARBA00004245"/>
    </source>
</evidence>
<evidence type="ECO:0000256" key="2">
    <source>
        <dbReference type="ARBA" id="ARBA00022490"/>
    </source>
</evidence>
<dbReference type="SUPFAM" id="SSF51206">
    <property type="entry name" value="cAMP-binding domain-like"/>
    <property type="match status" value="1"/>
</dbReference>